<evidence type="ECO:0000313" key="2">
    <source>
        <dbReference type="Proteomes" id="UP000002215"/>
    </source>
</evidence>
<dbReference type="Proteomes" id="UP000002215">
    <property type="component" value="Chromosome"/>
</dbReference>
<protein>
    <submittedName>
        <fullName evidence="1">Uncharacterized protein</fullName>
    </submittedName>
</protein>
<accession>A0A979G5Q8</accession>
<organism evidence="1 2">
    <name type="scientific">Chitinophaga pinensis (strain ATCC 43595 / DSM 2588 / LMG 13176 / NBRC 15968 / NCIMB 11800 / UQM 2034)</name>
    <dbReference type="NCBI Taxonomy" id="485918"/>
    <lineage>
        <taxon>Bacteria</taxon>
        <taxon>Pseudomonadati</taxon>
        <taxon>Bacteroidota</taxon>
        <taxon>Chitinophagia</taxon>
        <taxon>Chitinophagales</taxon>
        <taxon>Chitinophagaceae</taxon>
        <taxon>Chitinophaga</taxon>
    </lineage>
</organism>
<dbReference type="RefSeq" id="WP_012791507.1">
    <property type="nucleotide sequence ID" value="NC_013132.1"/>
</dbReference>
<dbReference type="AlphaFoldDB" id="A0A979G5Q8"/>
<reference evidence="2" key="1">
    <citation type="submission" date="2009-08" db="EMBL/GenBank/DDBJ databases">
        <title>The complete genome of Chitinophaga pinensis DSM 2588.</title>
        <authorList>
            <consortium name="US DOE Joint Genome Institute (JGI-PGF)"/>
            <person name="Lucas S."/>
            <person name="Copeland A."/>
            <person name="Lapidus A."/>
            <person name="Glavina del Rio T."/>
            <person name="Dalin E."/>
            <person name="Tice H."/>
            <person name="Bruce D."/>
            <person name="Goodwin L."/>
            <person name="Pitluck S."/>
            <person name="Kyrpides N."/>
            <person name="Mavromatis K."/>
            <person name="Ivanova N."/>
            <person name="Mikhailova N."/>
            <person name="Sims D."/>
            <person name="Meinche L."/>
            <person name="Brettin T."/>
            <person name="Detter J.C."/>
            <person name="Han C."/>
            <person name="Larimer F."/>
            <person name="Land M."/>
            <person name="Hauser L."/>
            <person name="Markowitz V."/>
            <person name="Cheng J.-F."/>
            <person name="Hugenholtz P."/>
            <person name="Woyke T."/>
            <person name="Wu D."/>
            <person name="Spring S."/>
            <person name="Klenk H.-P."/>
            <person name="Eisen J.A."/>
        </authorList>
    </citation>
    <scope>NUCLEOTIDE SEQUENCE [LARGE SCALE GENOMIC DNA]</scope>
    <source>
        <strain evidence="2">ATCC 43595 / DSM 2588 / LMG 13176 / NBRC 15968 / NCIMB 11800 / UQM 2034</strain>
    </source>
</reference>
<name>A0A979G5Q8_CHIPD</name>
<sequence>MIIAESLTERKAAKRAIRKQLKNMGIILKDVKERSEYHYNTVVTAFDPEHKHWNQSLIDLAAEMIAEKKKEAKEKKQSLLTK</sequence>
<proteinExistence type="predicted"/>
<evidence type="ECO:0000313" key="1">
    <source>
        <dbReference type="EMBL" id="ACU61334.1"/>
    </source>
</evidence>
<dbReference type="KEGG" id="cpi:Cpin_3872"/>
<dbReference type="OrthoDB" id="9849874at2"/>
<gene>
    <name evidence="1" type="ordered locus">Cpin_3872</name>
</gene>
<dbReference type="EMBL" id="CP001699">
    <property type="protein sequence ID" value="ACU61334.1"/>
    <property type="molecule type" value="Genomic_DNA"/>
</dbReference>
<reference evidence="1 2" key="2">
    <citation type="journal article" date="2010" name="Stand. Genomic Sci.">
        <title>Complete genome sequence of Chitinophaga pinensis type strain (UQM 2034).</title>
        <authorList>
            <person name="Glavina Del Rio T."/>
            <person name="Abt B."/>
            <person name="Spring S."/>
            <person name="Lapidus A."/>
            <person name="Nolan M."/>
            <person name="Tice H."/>
            <person name="Copeland A."/>
            <person name="Cheng J.F."/>
            <person name="Chen F."/>
            <person name="Bruce D."/>
            <person name="Goodwin L."/>
            <person name="Pitluck S."/>
            <person name="Ivanova N."/>
            <person name="Mavromatis K."/>
            <person name="Mikhailova N."/>
            <person name="Pati A."/>
            <person name="Chen A."/>
            <person name="Palaniappan K."/>
            <person name="Land M."/>
            <person name="Hauser L."/>
            <person name="Chang Y.J."/>
            <person name="Jeffries C.D."/>
            <person name="Chain P."/>
            <person name="Saunders E."/>
            <person name="Detter J.C."/>
            <person name="Brettin T."/>
            <person name="Rohde M."/>
            <person name="Goker M."/>
            <person name="Bristow J."/>
            <person name="Eisen J.A."/>
            <person name="Markowitz V."/>
            <person name="Hugenholtz P."/>
            <person name="Kyrpides N.C."/>
            <person name="Klenk H.P."/>
            <person name="Lucas S."/>
        </authorList>
    </citation>
    <scope>NUCLEOTIDE SEQUENCE [LARGE SCALE GENOMIC DNA]</scope>
    <source>
        <strain evidence="2">ATCC 43595 / DSM 2588 / LMG 13176 / NBRC 15968 / NCIMB 11800 / UQM 2034</strain>
    </source>
</reference>